<evidence type="ECO:0000313" key="4">
    <source>
        <dbReference type="Proteomes" id="UP001151699"/>
    </source>
</evidence>
<dbReference type="InterPro" id="IPR050704">
    <property type="entry name" value="Peptidase_C85-like"/>
</dbReference>
<feature type="region of interest" description="Disordered" evidence="1">
    <location>
        <begin position="444"/>
        <end position="502"/>
    </location>
</feature>
<reference evidence="3" key="1">
    <citation type="submission" date="2022-07" db="EMBL/GenBank/DDBJ databases">
        <authorList>
            <person name="Trinca V."/>
            <person name="Uliana J.V.C."/>
            <person name="Torres T.T."/>
            <person name="Ward R.J."/>
            <person name="Monesi N."/>
        </authorList>
    </citation>
    <scope>NUCLEOTIDE SEQUENCE</scope>
    <source>
        <strain evidence="3">HSMRA1968</strain>
        <tissue evidence="3">Whole embryos</tissue>
    </source>
</reference>
<evidence type="ECO:0000259" key="2">
    <source>
        <dbReference type="PROSITE" id="PS50802"/>
    </source>
</evidence>
<dbReference type="InterPro" id="IPR049769">
    <property type="entry name" value="OTU_OTU"/>
</dbReference>
<feature type="region of interest" description="Disordered" evidence="1">
    <location>
        <begin position="381"/>
        <end position="406"/>
    </location>
</feature>
<dbReference type="InterPro" id="IPR003323">
    <property type="entry name" value="OTU_dom"/>
</dbReference>
<dbReference type="Gene3D" id="3.90.70.80">
    <property type="match status" value="1"/>
</dbReference>
<dbReference type="GO" id="GO:0016579">
    <property type="term" value="P:protein deubiquitination"/>
    <property type="evidence" value="ECO:0007669"/>
    <property type="project" value="TreeGrafter"/>
</dbReference>
<dbReference type="PANTHER" id="PTHR12419:SF115">
    <property type="entry name" value="PROTEIN OVARIAN TUMOR LOCUS-RELATED"/>
    <property type="match status" value="1"/>
</dbReference>
<name>A0A9Q0MT28_9DIPT</name>
<dbReference type="Proteomes" id="UP001151699">
    <property type="component" value="Chromosome X"/>
</dbReference>
<gene>
    <name evidence="3" type="primary">otu</name>
    <name evidence="3" type="ORF">Bhyg_10192</name>
</gene>
<evidence type="ECO:0000256" key="1">
    <source>
        <dbReference type="SAM" id="MobiDB-lite"/>
    </source>
</evidence>
<organism evidence="3 4">
    <name type="scientific">Pseudolycoriella hygida</name>
    <dbReference type="NCBI Taxonomy" id="35572"/>
    <lineage>
        <taxon>Eukaryota</taxon>
        <taxon>Metazoa</taxon>
        <taxon>Ecdysozoa</taxon>
        <taxon>Arthropoda</taxon>
        <taxon>Hexapoda</taxon>
        <taxon>Insecta</taxon>
        <taxon>Pterygota</taxon>
        <taxon>Neoptera</taxon>
        <taxon>Endopterygota</taxon>
        <taxon>Diptera</taxon>
        <taxon>Nematocera</taxon>
        <taxon>Sciaroidea</taxon>
        <taxon>Sciaridae</taxon>
        <taxon>Pseudolycoriella</taxon>
    </lineage>
</organism>
<dbReference type="PROSITE" id="PS50802">
    <property type="entry name" value="OTU"/>
    <property type="match status" value="1"/>
</dbReference>
<dbReference type="AlphaFoldDB" id="A0A9Q0MT28"/>
<dbReference type="EMBL" id="WJQU01000003">
    <property type="protein sequence ID" value="KAJ6637462.1"/>
    <property type="molecule type" value="Genomic_DNA"/>
</dbReference>
<dbReference type="CDD" id="cd22753">
    <property type="entry name" value="OTU_ALG13-like"/>
    <property type="match status" value="1"/>
</dbReference>
<accession>A0A9Q0MT28</accession>
<evidence type="ECO:0000313" key="3">
    <source>
        <dbReference type="EMBL" id="KAJ6637462.1"/>
    </source>
</evidence>
<dbReference type="GO" id="GO:0004843">
    <property type="term" value="F:cysteine-type deubiquitinase activity"/>
    <property type="evidence" value="ECO:0007669"/>
    <property type="project" value="TreeGrafter"/>
</dbReference>
<dbReference type="OrthoDB" id="10017659at2759"/>
<sequence length="892" mass="102522">MEERKFSTGSIEAPDPYDKYLDEIGFYRKHIARDASCIFRVISEQMYDSQIYHPYVRELCVKYMAANRSTYEKMIKTDLTFQEYLAKLSKPRTYGSLYELHALGYRFKRNVVLFEAYTLGTWFVYEQDFQDTFLVFFTPMKHFDSVYYKSYIESIAFCQSLTYEILYSHVFKLPDVIYAVERMLHDPIEGTYVSQIEVSPYDECQETLTLSDGRHFILDHPDETECILANYSFCNFHNKQFDKMMELVSLENKTERDFPATLPRRNVSCVRQLLDENIKPFSYKVAKALDAHIYRNIEFDTWKEARKNSRFEEWTQCDSLQVGIKCLVDDIEKNQKESYYGHIQEILPHNSCVVFVETLGEYRIVPFSSIKKLPNVSWLLPTSNQKNNRSEGKKKRGSKSSGKCSNKNCQITDQSLKSLQYFTKPIHIPQQYCEFVAQPQYSSSRYSKNDENNGGNSQTNNKIVPSNKKSNQGGGEKTMKADVGKNTAPKGRSATENKPAKPEMCNIEYEPPIHYGSSGNMGYIDSSGANSFPYVERLDVESATMTHAYHVHNHNHNHNLQLNSMIKNKELLRSIYPANLNARPSLYADGSDLQGVDLSTLRFFYNMGHEYLRYMHYRFPSSAVTALLHNLTQDNRPHRYSGGYHDNFHDMGELTSDFNRAISIRDPHTNLNKPNENQNTFRRYNANAVNAPKKGAKHYRGDFNKGKRQYIDNPESCSKHQQQGYNLMPSDYSEAMSMPETNARAPETETLMPAPPTQMYSYHENSGTAESAGMYGVYSYGMYPPDNYASYSVPSGMLIQEPWSVDGDLGHTYPYHNQGNVSYFYPTPMPSFQMGQAQHGTWYPPPPVMPIQSTLPLPIQTTGSTVAPTTPTYATYVPSEAETPKPFTPNES</sequence>
<comment type="caution">
    <text evidence="3">The sequence shown here is derived from an EMBL/GenBank/DDBJ whole genome shotgun (WGS) entry which is preliminary data.</text>
</comment>
<keyword evidence="4" id="KW-1185">Reference proteome</keyword>
<dbReference type="PANTHER" id="PTHR12419">
    <property type="entry name" value="OTU DOMAIN CONTAINING PROTEIN"/>
    <property type="match status" value="1"/>
</dbReference>
<protein>
    <submittedName>
        <fullName evidence="3">Protein ovarian tumor locus</fullName>
    </submittedName>
</protein>
<proteinExistence type="predicted"/>
<feature type="domain" description="OTU" evidence="2">
    <location>
        <begin position="26"/>
        <end position="149"/>
    </location>
</feature>
<dbReference type="InterPro" id="IPR038765">
    <property type="entry name" value="Papain-like_cys_pep_sf"/>
</dbReference>
<feature type="compositionally biased region" description="Polar residues" evidence="1">
    <location>
        <begin position="444"/>
        <end position="471"/>
    </location>
</feature>
<dbReference type="SUPFAM" id="SSF54001">
    <property type="entry name" value="Cysteine proteinases"/>
    <property type="match status" value="1"/>
</dbReference>
<dbReference type="Pfam" id="PF02338">
    <property type="entry name" value="OTU"/>
    <property type="match status" value="1"/>
</dbReference>
<dbReference type="GO" id="GO:0061578">
    <property type="term" value="F:K63-linked deubiquitinase activity"/>
    <property type="evidence" value="ECO:0007669"/>
    <property type="project" value="TreeGrafter"/>
</dbReference>